<dbReference type="GO" id="GO:0015344">
    <property type="term" value="F:siderophore uptake transmembrane transporter activity"/>
    <property type="evidence" value="ECO:0007669"/>
    <property type="project" value="TreeGrafter"/>
</dbReference>
<dbReference type="STRING" id="631454.N177_2834"/>
<keyword evidence="6" id="KW-0732">Signal</keyword>
<keyword evidence="5 11" id="KW-0812">Transmembrane</keyword>
<dbReference type="SUPFAM" id="SSF56935">
    <property type="entry name" value="Porins"/>
    <property type="match status" value="1"/>
</dbReference>
<evidence type="ECO:0000313" key="15">
    <source>
        <dbReference type="EMBL" id="ESR23889.1"/>
    </source>
</evidence>
<evidence type="ECO:0000256" key="6">
    <source>
        <dbReference type="ARBA" id="ARBA00022729"/>
    </source>
</evidence>
<evidence type="ECO:0000256" key="12">
    <source>
        <dbReference type="RuleBase" id="RU003357"/>
    </source>
</evidence>
<gene>
    <name evidence="15" type="ORF">N177_2834</name>
</gene>
<keyword evidence="8 11" id="KW-0472">Membrane</keyword>
<evidence type="ECO:0000256" key="9">
    <source>
        <dbReference type="ARBA" id="ARBA00023170"/>
    </source>
</evidence>
<evidence type="ECO:0000256" key="8">
    <source>
        <dbReference type="ARBA" id="ARBA00023136"/>
    </source>
</evidence>
<dbReference type="eggNOG" id="COG4771">
    <property type="taxonomic scope" value="Bacteria"/>
</dbReference>
<dbReference type="Pfam" id="PF07715">
    <property type="entry name" value="Plug"/>
    <property type="match status" value="1"/>
</dbReference>
<dbReference type="Gene3D" id="2.170.130.10">
    <property type="entry name" value="TonB-dependent receptor, plug domain"/>
    <property type="match status" value="1"/>
</dbReference>
<dbReference type="RefSeq" id="WP_023432959.1">
    <property type="nucleotide sequence ID" value="NZ_AWXZ01000037.1"/>
</dbReference>
<dbReference type="InterPro" id="IPR010949">
    <property type="entry name" value="TonB_Hb/transfer/lactofer_rcpt"/>
</dbReference>
<dbReference type="OrthoDB" id="9796221at2"/>
<feature type="domain" description="TonB-dependent receptor plug" evidence="14">
    <location>
        <begin position="33"/>
        <end position="138"/>
    </location>
</feature>
<evidence type="ECO:0000256" key="1">
    <source>
        <dbReference type="ARBA" id="ARBA00004571"/>
    </source>
</evidence>
<evidence type="ECO:0000256" key="11">
    <source>
        <dbReference type="PROSITE-ProRule" id="PRU01360"/>
    </source>
</evidence>
<feature type="domain" description="TonB-dependent receptor-like beta-barrel" evidence="13">
    <location>
        <begin position="196"/>
        <end position="656"/>
    </location>
</feature>
<dbReference type="InterPro" id="IPR039426">
    <property type="entry name" value="TonB-dep_rcpt-like"/>
</dbReference>
<evidence type="ECO:0000259" key="13">
    <source>
        <dbReference type="Pfam" id="PF00593"/>
    </source>
</evidence>
<dbReference type="EMBL" id="AWXZ01000037">
    <property type="protein sequence ID" value="ESR23889.1"/>
    <property type="molecule type" value="Genomic_DNA"/>
</dbReference>
<comment type="similarity">
    <text evidence="2 11 12">Belongs to the TonB-dependent receptor family.</text>
</comment>
<evidence type="ECO:0000313" key="16">
    <source>
        <dbReference type="Proteomes" id="UP000017819"/>
    </source>
</evidence>
<protein>
    <submittedName>
        <fullName evidence="15">TonB-dependent hemin, ferrichrome receptor</fullName>
    </submittedName>
</protein>
<name>V4REW5_9HYPH</name>
<dbReference type="AlphaFoldDB" id="V4REW5"/>
<dbReference type="InterPro" id="IPR011276">
    <property type="entry name" value="TonB_haem/Hb_rcpt"/>
</dbReference>
<keyword evidence="3 11" id="KW-0813">Transport</keyword>
<evidence type="ECO:0000256" key="7">
    <source>
        <dbReference type="ARBA" id="ARBA00023077"/>
    </source>
</evidence>
<proteinExistence type="inferred from homology"/>
<comment type="subcellular location">
    <subcellularLocation>
        <location evidence="1 11">Cell outer membrane</location>
        <topology evidence="1 11">Multi-pass membrane protein</topology>
    </subcellularLocation>
</comment>
<keyword evidence="7 12" id="KW-0798">TonB box</keyword>
<keyword evidence="4 11" id="KW-1134">Transmembrane beta strand</keyword>
<dbReference type="InterPro" id="IPR036942">
    <property type="entry name" value="Beta-barrel_TonB_sf"/>
</dbReference>
<dbReference type="GO" id="GO:0009279">
    <property type="term" value="C:cell outer membrane"/>
    <property type="evidence" value="ECO:0007669"/>
    <property type="project" value="UniProtKB-SubCell"/>
</dbReference>
<dbReference type="InterPro" id="IPR037066">
    <property type="entry name" value="Plug_dom_sf"/>
</dbReference>
<dbReference type="GO" id="GO:0015232">
    <property type="term" value="F:heme transmembrane transporter activity"/>
    <property type="evidence" value="ECO:0007669"/>
    <property type="project" value="InterPro"/>
</dbReference>
<accession>V4REW5</accession>
<sequence>MPAQSQEEGVADVVHLDEITVIEARTEQRWSEALAGVSVVSSEELRLLQPTDSADLFFGVPGVAASQDANRTASSINIRGLQDFGRVAVILDGARNNFQRNDHGNQSPVWVEPEMLQEVTVVRGPVSNIYGSGAIGGVVAFETKDAADFLKEGERAAASLKARYETNGEGIVLSGVAAARLTDKVDVIGNIVWRDFGDYTDGRGDTVDNSSFDVLAGLAKVSFRPADFHEIELGWVGNSEDWEEPGSGQYRTDFTQNTYTAQWVFDDPALPLVDLHVSGFVNQTEISQSSGVDALGYDQATGLPVLIPAGNRRGFELVTTGFDVYNASRFSTGTLDHAVTVGGDWFRDDVDTFDDLGGGDLYNPGGERTAYGAYVQDRIEYADWLQLIAAVRYDGFSLEGDNVDTDGDRFSPRLTVGVKPFEGTALRGLQPYVTYAEGYRAPTVNETLIEGLHPSGVVFPFLPNPGLRPETSKMFEAGVNFERDDVFVPGDGVRAKLSWFNNDVDDYIDLEELPPAAFGGDPDCPYLVGLPPIWVPGGYYVPACYRYTNVSEARIRGVELELAYDAGWVFGAGSLAVLHGENSTDGSDLISVPPTVATGRLGFRALDRRLTFGGEVEHVADAERNGTSVDAHTLVNLFASYEPNDRLRFDVRLNNLFGEAYVNYFNAVAGGGAGVQEEGFNAKLAITMRFGADGSTHNGLGLN</sequence>
<comment type="caution">
    <text evidence="15">The sequence shown here is derived from an EMBL/GenBank/DDBJ whole genome shotgun (WGS) entry which is preliminary data.</text>
</comment>
<dbReference type="PANTHER" id="PTHR30069">
    <property type="entry name" value="TONB-DEPENDENT OUTER MEMBRANE RECEPTOR"/>
    <property type="match status" value="1"/>
</dbReference>
<evidence type="ECO:0000259" key="14">
    <source>
        <dbReference type="Pfam" id="PF07715"/>
    </source>
</evidence>
<reference evidence="15 16" key="1">
    <citation type="journal article" date="2014" name="Genome Announc.">
        <title>Draft Genome Sequence of Lutibaculum baratangense Strain AMV1T, Isolated from a Mud Volcano in Andamans, India.</title>
        <authorList>
            <person name="Singh A."/>
            <person name="Sreenivas A."/>
            <person name="Sathyanarayana Reddy G."/>
            <person name="Pinnaka A.K."/>
            <person name="Shivaji S."/>
        </authorList>
    </citation>
    <scope>NUCLEOTIDE SEQUENCE [LARGE SCALE GENOMIC DNA]</scope>
    <source>
        <strain evidence="15 16">AMV1</strain>
    </source>
</reference>
<keyword evidence="10 11" id="KW-0998">Cell outer membrane</keyword>
<dbReference type="NCBIfam" id="TIGR01785">
    <property type="entry name" value="TonB-hemin"/>
    <property type="match status" value="1"/>
</dbReference>
<evidence type="ECO:0000256" key="2">
    <source>
        <dbReference type="ARBA" id="ARBA00009810"/>
    </source>
</evidence>
<dbReference type="GO" id="GO:0044718">
    <property type="term" value="P:siderophore transmembrane transport"/>
    <property type="evidence" value="ECO:0007669"/>
    <property type="project" value="TreeGrafter"/>
</dbReference>
<dbReference type="CDD" id="cd01347">
    <property type="entry name" value="ligand_gated_channel"/>
    <property type="match status" value="1"/>
</dbReference>
<dbReference type="PATRIC" id="fig|631454.5.peg.2799"/>
<evidence type="ECO:0000256" key="4">
    <source>
        <dbReference type="ARBA" id="ARBA00022452"/>
    </source>
</evidence>
<dbReference type="Proteomes" id="UP000017819">
    <property type="component" value="Unassembled WGS sequence"/>
</dbReference>
<keyword evidence="9 15" id="KW-0675">Receptor</keyword>
<keyword evidence="16" id="KW-1185">Reference proteome</keyword>
<evidence type="ECO:0000256" key="3">
    <source>
        <dbReference type="ARBA" id="ARBA00022448"/>
    </source>
</evidence>
<dbReference type="PROSITE" id="PS52016">
    <property type="entry name" value="TONB_DEPENDENT_REC_3"/>
    <property type="match status" value="1"/>
</dbReference>
<organism evidence="15 16">
    <name type="scientific">Lutibaculum baratangense AMV1</name>
    <dbReference type="NCBI Taxonomy" id="631454"/>
    <lineage>
        <taxon>Bacteria</taxon>
        <taxon>Pseudomonadati</taxon>
        <taxon>Pseudomonadota</taxon>
        <taxon>Alphaproteobacteria</taxon>
        <taxon>Hyphomicrobiales</taxon>
        <taxon>Tepidamorphaceae</taxon>
        <taxon>Lutibaculum</taxon>
    </lineage>
</organism>
<dbReference type="Pfam" id="PF00593">
    <property type="entry name" value="TonB_dep_Rec_b-barrel"/>
    <property type="match status" value="1"/>
</dbReference>
<evidence type="ECO:0000256" key="10">
    <source>
        <dbReference type="ARBA" id="ARBA00023237"/>
    </source>
</evidence>
<dbReference type="NCBIfam" id="TIGR01786">
    <property type="entry name" value="TonB-hemlactrns"/>
    <property type="match status" value="1"/>
</dbReference>
<dbReference type="Gene3D" id="2.40.170.20">
    <property type="entry name" value="TonB-dependent receptor, beta-barrel domain"/>
    <property type="match status" value="1"/>
</dbReference>
<dbReference type="PANTHER" id="PTHR30069:SF41">
    <property type="entry name" value="HEME_HEMOPEXIN UTILIZATION PROTEIN C"/>
    <property type="match status" value="1"/>
</dbReference>
<dbReference type="InterPro" id="IPR012910">
    <property type="entry name" value="Plug_dom"/>
</dbReference>
<evidence type="ECO:0000256" key="5">
    <source>
        <dbReference type="ARBA" id="ARBA00022692"/>
    </source>
</evidence>
<dbReference type="InterPro" id="IPR000531">
    <property type="entry name" value="Beta-barrel_TonB"/>
</dbReference>